<dbReference type="InterPro" id="IPR011206">
    <property type="entry name" value="Citrate_lyase_beta/mcl1/mcl2"/>
</dbReference>
<evidence type="ECO:0000256" key="2">
    <source>
        <dbReference type="ARBA" id="ARBA00005568"/>
    </source>
</evidence>
<dbReference type="SUPFAM" id="SSF51621">
    <property type="entry name" value="Phosphoenolpyruvate/pyruvate domain"/>
    <property type="match status" value="1"/>
</dbReference>
<keyword evidence="4 6" id="KW-0460">Magnesium</keyword>
<dbReference type="Gene3D" id="3.20.20.60">
    <property type="entry name" value="Phosphoenolpyruvate-binding domains"/>
    <property type="match status" value="1"/>
</dbReference>
<dbReference type="InParanoid" id="A0A3M0BTH0"/>
<dbReference type="Proteomes" id="UP000271227">
    <property type="component" value="Unassembled WGS sequence"/>
</dbReference>
<dbReference type="GO" id="GO:0016829">
    <property type="term" value="F:lyase activity"/>
    <property type="evidence" value="ECO:0007669"/>
    <property type="project" value="UniProtKB-KW"/>
</dbReference>
<feature type="domain" description="HpcH/HpaI aldolase/citrate lyase" evidence="7">
    <location>
        <begin position="14"/>
        <end position="224"/>
    </location>
</feature>
<evidence type="ECO:0000256" key="4">
    <source>
        <dbReference type="ARBA" id="ARBA00022842"/>
    </source>
</evidence>
<evidence type="ECO:0000259" key="7">
    <source>
        <dbReference type="Pfam" id="PF03328"/>
    </source>
</evidence>
<sequence>MPTDRDTAAFRPRRSLLFVPASRPDRFEKAARSGADMVCIDLEDAVPPSGKAGARDAVGAYLSGRSQAEGEAETGVRLNGVHTLDGCRDVLALAPVLAQADFVMVPKVSCRHDLDLIVDWLGAGIGLVPVIESARGLENAADILRHPNCIAGLFGGADYSADVGVTLDWDPLMFARARLANAAAGAGVLMIDVPYLDIADEAGLAAETRRVRALGLHARAAIHPKQIAAIHDAFRPDTEEVAQARRVVAAFESGDGGAALLDGKLIERPVILAARRTLVLADAT</sequence>
<evidence type="ECO:0000256" key="5">
    <source>
        <dbReference type="PIRSR" id="PIRSR015582-1"/>
    </source>
</evidence>
<keyword evidence="9" id="KW-1185">Reference proteome</keyword>
<keyword evidence="8" id="KW-0456">Lyase</keyword>
<dbReference type="GO" id="GO:0000287">
    <property type="term" value="F:magnesium ion binding"/>
    <property type="evidence" value="ECO:0007669"/>
    <property type="project" value="TreeGrafter"/>
</dbReference>
<feature type="binding site" evidence="6">
    <location>
        <position position="132"/>
    </location>
    <ligand>
        <name>Mg(2+)</name>
        <dbReference type="ChEBI" id="CHEBI:18420"/>
    </ligand>
</feature>
<dbReference type="GO" id="GO:0006107">
    <property type="term" value="P:oxaloacetate metabolic process"/>
    <property type="evidence" value="ECO:0007669"/>
    <property type="project" value="TreeGrafter"/>
</dbReference>
<comment type="cofactor">
    <cofactor evidence="1">
        <name>Mg(2+)</name>
        <dbReference type="ChEBI" id="CHEBI:18420"/>
    </cofactor>
</comment>
<proteinExistence type="inferred from homology"/>
<feature type="binding site" evidence="5">
    <location>
        <position position="77"/>
    </location>
    <ligand>
        <name>substrate</name>
    </ligand>
</feature>
<feature type="binding site" evidence="6">
    <location>
        <position position="158"/>
    </location>
    <ligand>
        <name>Mg(2+)</name>
        <dbReference type="ChEBI" id="CHEBI:18420"/>
    </ligand>
</feature>
<accession>A0A3M0BTH0</accession>
<dbReference type="InterPro" id="IPR015813">
    <property type="entry name" value="Pyrv/PenolPyrv_kinase-like_dom"/>
</dbReference>
<comment type="caution">
    <text evidence="8">The sequence shown here is derived from an EMBL/GenBank/DDBJ whole genome shotgun (WGS) entry which is preliminary data.</text>
</comment>
<evidence type="ECO:0000313" key="8">
    <source>
        <dbReference type="EMBL" id="RMB00618.1"/>
    </source>
</evidence>
<evidence type="ECO:0000313" key="9">
    <source>
        <dbReference type="Proteomes" id="UP000271227"/>
    </source>
</evidence>
<evidence type="ECO:0000256" key="1">
    <source>
        <dbReference type="ARBA" id="ARBA00001946"/>
    </source>
</evidence>
<dbReference type="PANTHER" id="PTHR32308:SF0">
    <property type="entry name" value="HPCH_HPAI ALDOLASE_CITRATE LYASE DOMAIN-CONTAINING PROTEIN"/>
    <property type="match status" value="1"/>
</dbReference>
<dbReference type="InterPro" id="IPR040442">
    <property type="entry name" value="Pyrv_kinase-like_dom_sf"/>
</dbReference>
<evidence type="ECO:0000256" key="3">
    <source>
        <dbReference type="ARBA" id="ARBA00022723"/>
    </source>
</evidence>
<dbReference type="EMBL" id="REFR01000017">
    <property type="protein sequence ID" value="RMB00618.1"/>
    <property type="molecule type" value="Genomic_DNA"/>
</dbReference>
<dbReference type="OrthoDB" id="9800547at2"/>
<dbReference type="AlphaFoldDB" id="A0A3M0BTH0"/>
<organism evidence="8 9">
    <name type="scientific">Eilatimonas milleporae</name>
    <dbReference type="NCBI Taxonomy" id="911205"/>
    <lineage>
        <taxon>Bacteria</taxon>
        <taxon>Pseudomonadati</taxon>
        <taxon>Pseudomonadota</taxon>
        <taxon>Alphaproteobacteria</taxon>
        <taxon>Kordiimonadales</taxon>
        <taxon>Kordiimonadaceae</taxon>
        <taxon>Eilatimonas</taxon>
    </lineage>
</organism>
<dbReference type="Pfam" id="PF03328">
    <property type="entry name" value="HpcH_HpaI"/>
    <property type="match status" value="1"/>
</dbReference>
<gene>
    <name evidence="8" type="ORF">BXY39_3806</name>
</gene>
<name>A0A3M0BTH0_9PROT</name>
<dbReference type="InterPro" id="IPR005000">
    <property type="entry name" value="Aldolase/citrate-lyase_domain"/>
</dbReference>
<feature type="binding site" evidence="5">
    <location>
        <position position="132"/>
    </location>
    <ligand>
        <name>substrate</name>
    </ligand>
</feature>
<dbReference type="PANTHER" id="PTHR32308">
    <property type="entry name" value="LYASE BETA SUBUNIT, PUTATIVE (AFU_ORTHOLOGUE AFUA_4G13030)-RELATED"/>
    <property type="match status" value="1"/>
</dbReference>
<dbReference type="RefSeq" id="WP_121940437.1">
    <property type="nucleotide sequence ID" value="NZ_REFR01000017.1"/>
</dbReference>
<keyword evidence="3 6" id="KW-0479">Metal-binding</keyword>
<dbReference type="PIRSF" id="PIRSF015582">
    <property type="entry name" value="Cit_lyase_B"/>
    <property type="match status" value="1"/>
</dbReference>
<comment type="similarity">
    <text evidence="2">Belongs to the HpcH/HpaI aldolase family.</text>
</comment>
<evidence type="ECO:0000256" key="6">
    <source>
        <dbReference type="PIRSR" id="PIRSR015582-2"/>
    </source>
</evidence>
<reference evidence="8 9" key="1">
    <citation type="submission" date="2018-10" db="EMBL/GenBank/DDBJ databases">
        <title>Genomic Encyclopedia of Archaeal and Bacterial Type Strains, Phase II (KMG-II): from individual species to whole genera.</title>
        <authorList>
            <person name="Goeker M."/>
        </authorList>
    </citation>
    <scope>NUCLEOTIDE SEQUENCE [LARGE SCALE GENOMIC DNA]</scope>
    <source>
        <strain evidence="8 9">DSM 25217</strain>
    </source>
</reference>
<protein>
    <submittedName>
        <fullName evidence="8">Citrate lyase subunit beta/citryl-CoA lyase/(S)-citramalyl-CoA lyase</fullName>
    </submittedName>
</protein>